<keyword evidence="7" id="KW-1185">Reference proteome</keyword>
<dbReference type="Proteomes" id="UP000199670">
    <property type="component" value="Unassembled WGS sequence"/>
</dbReference>
<dbReference type="InterPro" id="IPR002890">
    <property type="entry name" value="MG2"/>
</dbReference>
<evidence type="ECO:0000313" key="7">
    <source>
        <dbReference type="Proteomes" id="UP000199670"/>
    </source>
</evidence>
<dbReference type="Pfam" id="PF11974">
    <property type="entry name" value="bMG3"/>
    <property type="match status" value="1"/>
</dbReference>
<dbReference type="InterPro" id="IPR021868">
    <property type="entry name" value="Alpha_2_Macroglob_MG3"/>
</dbReference>
<dbReference type="SMART" id="SM01359">
    <property type="entry name" value="A2M_N_2"/>
    <property type="match status" value="1"/>
</dbReference>
<evidence type="ECO:0000259" key="4">
    <source>
        <dbReference type="SMART" id="SM01359"/>
    </source>
</evidence>
<accession>A0A1C4A6X9</accession>
<dbReference type="OrthoDB" id="9767116at2"/>
<dbReference type="Pfam" id="PF07703">
    <property type="entry name" value="A2M_BRD"/>
    <property type="match status" value="1"/>
</dbReference>
<keyword evidence="3" id="KW-1133">Transmembrane helix</keyword>
<dbReference type="Pfam" id="PF01835">
    <property type="entry name" value="MG2"/>
    <property type="match status" value="1"/>
</dbReference>
<dbReference type="Pfam" id="PF17972">
    <property type="entry name" value="bMG5"/>
    <property type="match status" value="1"/>
</dbReference>
<dbReference type="Pfam" id="PF00207">
    <property type="entry name" value="A2M"/>
    <property type="match status" value="1"/>
</dbReference>
<dbReference type="Pfam" id="PF17973">
    <property type="entry name" value="bMG10"/>
    <property type="match status" value="1"/>
</dbReference>
<keyword evidence="3" id="KW-0812">Transmembrane</keyword>
<name>A0A1C4A6X9_9GAMM</name>
<evidence type="ECO:0000256" key="2">
    <source>
        <dbReference type="ARBA" id="ARBA00022729"/>
    </source>
</evidence>
<dbReference type="Gene3D" id="2.60.40.1930">
    <property type="match status" value="1"/>
</dbReference>
<dbReference type="InterPro" id="IPR001599">
    <property type="entry name" value="Macroglobln_a2"/>
</dbReference>
<feature type="domain" description="Alpha-2-macroglobulin" evidence="5">
    <location>
        <begin position="1301"/>
        <end position="1392"/>
    </location>
</feature>
<dbReference type="RefSeq" id="WP_091347052.1">
    <property type="nucleotide sequence ID" value="NZ_FMAQ01000002.1"/>
</dbReference>
<organism evidence="6 7">
    <name type="scientific">Gilliamella bombicola</name>
    <dbReference type="NCBI Taxonomy" id="1798182"/>
    <lineage>
        <taxon>Bacteria</taxon>
        <taxon>Pseudomonadati</taxon>
        <taxon>Pseudomonadota</taxon>
        <taxon>Gammaproteobacteria</taxon>
        <taxon>Orbales</taxon>
        <taxon>Orbaceae</taxon>
        <taxon>Gilliamella</taxon>
    </lineage>
</organism>
<proteinExistence type="inferred from homology"/>
<feature type="transmembrane region" description="Helical" evidence="3">
    <location>
        <begin position="21"/>
        <end position="40"/>
    </location>
</feature>
<dbReference type="EMBL" id="FMAQ01000002">
    <property type="protein sequence ID" value="SCB90315.1"/>
    <property type="molecule type" value="Genomic_DNA"/>
</dbReference>
<evidence type="ECO:0008006" key="8">
    <source>
        <dbReference type="Google" id="ProtNLM"/>
    </source>
</evidence>
<evidence type="ECO:0000256" key="3">
    <source>
        <dbReference type="SAM" id="Phobius"/>
    </source>
</evidence>
<dbReference type="PANTHER" id="PTHR40094:SF1">
    <property type="entry name" value="UBIQUITIN DOMAIN-CONTAINING PROTEIN"/>
    <property type="match status" value="1"/>
</dbReference>
<dbReference type="Gene3D" id="2.60.40.3710">
    <property type="match status" value="1"/>
</dbReference>
<keyword evidence="3" id="KW-0472">Membrane</keyword>
<keyword evidence="2" id="KW-0732">Signal</keyword>
<dbReference type="InterPro" id="IPR041203">
    <property type="entry name" value="Bact_A2M_MG5"/>
</dbReference>
<evidence type="ECO:0000259" key="5">
    <source>
        <dbReference type="SMART" id="SM01360"/>
    </source>
</evidence>
<dbReference type="CDD" id="cd02891">
    <property type="entry name" value="A2M_like"/>
    <property type="match status" value="1"/>
</dbReference>
<reference evidence="7" key="1">
    <citation type="submission" date="2016-08" db="EMBL/GenBank/DDBJ databases">
        <authorList>
            <person name="Varghese N."/>
            <person name="Submissions Spin"/>
        </authorList>
    </citation>
    <scope>NUCLEOTIDE SEQUENCE [LARGE SCALE GENOMIC DNA]</scope>
    <source>
        <strain evidence="7">R-53248</strain>
    </source>
</reference>
<dbReference type="STRING" id="1798182.GA0061081_102266"/>
<evidence type="ECO:0000256" key="1">
    <source>
        <dbReference type="ARBA" id="ARBA00010556"/>
    </source>
</evidence>
<dbReference type="GO" id="GO:0004866">
    <property type="term" value="F:endopeptidase inhibitor activity"/>
    <property type="evidence" value="ECO:0007669"/>
    <property type="project" value="InterPro"/>
</dbReference>
<dbReference type="SUPFAM" id="SSF48239">
    <property type="entry name" value="Terpenoid cyclases/Protein prenyltransferases"/>
    <property type="match status" value="1"/>
</dbReference>
<gene>
    <name evidence="6" type="ORF">GA0061081_102266</name>
</gene>
<dbReference type="Gene3D" id="1.50.10.20">
    <property type="match status" value="1"/>
</dbReference>
<protein>
    <recommendedName>
        <fullName evidence="8">Alpha-2-macroglobulin family N-terminal region</fullName>
    </recommendedName>
</protein>
<dbReference type="InterPro" id="IPR011625">
    <property type="entry name" value="A2M_N_BRD"/>
</dbReference>
<sequence length="2011" mass="228857">MELLKLILQLPFYILQKAWEIISYFLLFLLILAKGFFWLFSPIIGDIKWSTPDWLPNAKRFYYAVGSTLKKIKTLIGTSIILGFIAYFSGNYAYHWYLNRPKPIEPAPVVINTYSAELTPPSTSDGIIYIQFIGAKRPPIPLESINKDEITEGITISPNIEGKWTWSNDSIIRFIPKERKWPLGIEYTVILDKSKLFAENNELEKNSATLSFISPDFEYKFKNRGELYSNPTETNVRNVINTVKFSHPVDKQSFEKNIVLSLYEKDNKYDSFYEKNYDKFLNHVDFTITYGDNDKIAYIKSAPIPLLDKEGYLKMTINKGVMSAVGGSAMNYDINNNVTVPDKYHLSVTKTELTLVEKSNEKIQQVLVLSLSHAVRSEDVSKAIKVWQLPENKNGSYNEKYNNSTSGRYEIKYNVTPEILEKATPISMKPIDTELTYQNQISFEFKTEQNSKLYIEVNQPLSSQEGYFLKQDYQTILTVPSYPTYLDFAASGSLLSLSGEKKLPIVSRNLEQMKLEMDRVIPSQLQHLVAFNQSYEFKDMDFGELDNDHFVEKYSITKDFTGAPEEVKYTNVDLTRYLTADTNGNKNRGVFLLRLYGKKTKDTQYEFMASRFIVVTDLGIIAKKSLDQSNDLFIQSISSGEPISNAKVSVLGMNGITITSQKTDSNGHVHFSPLSEYYQGIKPLLYVVEKGRDLSFLPIKSYERNLNLSRFDIGGIRETIEGGELRSHIFSDRGIYRPGDTFHIGTIVRAQNWENSLEGITVEAEIYDPKSNLVLKQPIVLDKSGFNELSYKTNYESPTGDWYINLYLKNDDDESRVLLGSSSIVVREFEPDKTTVSLKLLPEIKDGWLKPQDIQAEIKAKNLFGTDAANRRVTNTLILEPSTPYFKKYEDYYFYQNISGGRNSFKVELDDKTTDENGVVKIDLNENMQSFEGNYTLRMLTDVFEPDSGRSVAATASTFVSPNDYLVGAKADGNLRYINKDSVRHLDFIAINPALEKIELSDLKLVLIEEKYLSVLVKQPSGVYKYESRRKESVLLEQPFKISSEKTTYELDSKNPGNYIIQIRNKDDELLYQSKYSIVGTANITRDLDRNAELTLKIKDAQYNPGDEIEVSITAPYVGSGIITIERDKVYSWKWFHTDTTSSVQKITLPKDISGNGYINVQFIRDPNSDEIFMSPLSYGVIPFKISNEQFNDKIVLQAPSLIKPGDKLPITLHTNTPQKAVVFAVDEGILQVSNYKLKDPLNSFLRKKALSVRTSQILDLILPEFRHLLTASAPGGDGDNDDVLSNHLNPFKRKVDEPVSYWSGIIDVDGDKTFEYKVPDYFNGKIRIMAVSVGDKTMGHTQMSTTVHNDIVLQPNAPYFAAPDDEFEVSLNVTNLIENIGDKVIPIDIKVSTSPNLSIIGDSNKAIELANGKTGVLKFNFKATDKLGNSDLHFSANYNDITITRDVSLSIRPLTEYRLITKMGRMEDHKQTFTDFRNMYSNLSKREAAASYSPFILSKGLSTYLQDYPHYCSEQIVSRAIPALIASKYRDFDLASKEGIAPLSELFQVLQSRQNSEGAIGLWYSTYNVNPFITLYAVNFMLEAKEMGYKVPKKMLDNANKYLQTIAVSRDNSTYGLRVRAYAIYLLTRQNKVTTSYLASTMSDLNRKEDSWKKDITAMYLASSYKMLKMDKEANKLIKPVWQQLEAAYDRAWWLNNYYDPLVVNAGKIYLIGKHFPEKVKDIPAQALENMVIMLNEQKYTTQSSAMTILALSSYSQSIEQSNLSKDTLQINAISKDGEKQRIIASLNGILTKGRFNVQDTQLNITNKSSLPVWYMFSEQGYDKDIPKEPIKEGLEVYREFTDLDGKPVEQVKLGDKINVTVRIRALADEGATNIAIVDLLPGGFEVVQQPIDSQEDDSDEYIQDNEEYDDYEEDDYEEGDYDENYGWVSPIGIKTGKHTWYPEYTDVREDRVIIYGSTYNNKIQEFTYQIKATNIGTYSIPPAFGEAMYNREIQAVSKGGQKISIIPQQ</sequence>
<dbReference type="SMART" id="SM01360">
    <property type="entry name" value="A2M"/>
    <property type="match status" value="1"/>
</dbReference>
<feature type="transmembrane region" description="Helical" evidence="3">
    <location>
        <begin position="75"/>
        <end position="97"/>
    </location>
</feature>
<dbReference type="PANTHER" id="PTHR40094">
    <property type="entry name" value="ALPHA-2-MACROGLOBULIN HOMOLOG"/>
    <property type="match status" value="1"/>
</dbReference>
<dbReference type="InterPro" id="IPR008930">
    <property type="entry name" value="Terpenoid_cyclase/PrenylTrfase"/>
</dbReference>
<evidence type="ECO:0000313" key="6">
    <source>
        <dbReference type="EMBL" id="SCB90315.1"/>
    </source>
</evidence>
<feature type="domain" description="Alpha-2-macroglobulin bait region" evidence="4">
    <location>
        <begin position="1094"/>
        <end position="1233"/>
    </location>
</feature>
<comment type="similarity">
    <text evidence="1">Belongs to the protease inhibitor I39 (alpha-2-macroglobulin) family. Bacterial alpha-2-macroglobulin subfamily.</text>
</comment>
<dbReference type="InterPro" id="IPR041246">
    <property type="entry name" value="Bact_MG10"/>
</dbReference>
<dbReference type="InterPro" id="IPR051802">
    <property type="entry name" value="YfhM-like"/>
</dbReference>